<organism evidence="4 5">
    <name type="scientific">Streptomyces albospinus</name>
    <dbReference type="NCBI Taxonomy" id="285515"/>
    <lineage>
        <taxon>Bacteria</taxon>
        <taxon>Bacillati</taxon>
        <taxon>Actinomycetota</taxon>
        <taxon>Actinomycetes</taxon>
        <taxon>Kitasatosporales</taxon>
        <taxon>Streptomycetaceae</taxon>
        <taxon>Streptomyces</taxon>
    </lineage>
</organism>
<gene>
    <name evidence="4" type="ORF">GCM10010211_11080</name>
</gene>
<evidence type="ECO:0000256" key="1">
    <source>
        <dbReference type="ARBA" id="ARBA00022801"/>
    </source>
</evidence>
<accession>A0ABQ2UQG4</accession>
<comment type="caution">
    <text evidence="4">The sequence shown here is derived from an EMBL/GenBank/DDBJ whole genome shotgun (WGS) entry which is preliminary data.</text>
</comment>
<dbReference type="InterPro" id="IPR029058">
    <property type="entry name" value="AB_hydrolase_fold"/>
</dbReference>
<dbReference type="InterPro" id="IPR000073">
    <property type="entry name" value="AB_hydrolase_1"/>
</dbReference>
<dbReference type="PANTHER" id="PTHR43798">
    <property type="entry name" value="MONOACYLGLYCEROL LIPASE"/>
    <property type="match status" value="1"/>
</dbReference>
<feature type="region of interest" description="Disordered" evidence="2">
    <location>
        <begin position="278"/>
        <end position="322"/>
    </location>
</feature>
<dbReference type="RefSeq" id="WP_189296862.1">
    <property type="nucleotide sequence ID" value="NZ_BMRP01000002.1"/>
</dbReference>
<feature type="domain" description="AB hydrolase-1" evidence="3">
    <location>
        <begin position="22"/>
        <end position="266"/>
    </location>
</feature>
<protein>
    <submittedName>
        <fullName evidence="4">Hydrolase</fullName>
    </submittedName>
</protein>
<dbReference type="Pfam" id="PF00561">
    <property type="entry name" value="Abhydrolase_1"/>
    <property type="match status" value="1"/>
</dbReference>
<dbReference type="PANTHER" id="PTHR43798:SF31">
    <property type="entry name" value="AB HYDROLASE SUPERFAMILY PROTEIN YCLE"/>
    <property type="match status" value="1"/>
</dbReference>
<sequence length="322" mass="34279">MPTFSAPDGTQLAYQEQGEGEPLLCIPGGAMRASGYLGGLGGLPRHLRLIMLDLRGTGGSGVPADQATYRCDRQVDDVESLRAHLGLARVDLLAHSAGGDLALLYAARYPQRIRSLALITARARAVGIDFTEEHRREAASLRSAEPWFPEAYAAYEAVWAGSATDVERDAIAPFFYGRWDAVAAAHAAGEVAQTNEPAAEIYASSGAFDPAAARAAFAAWDARVPVLAGEKDSGPLPRVAAGIAELFPGAELAVQRDAVHYPWLDDPRHFARTVEEFLSRGRSGRQPGEAPENRRQGFRPAGIPADKPAGIPADGDSRCVGR</sequence>
<proteinExistence type="predicted"/>
<dbReference type="EMBL" id="BMRP01000002">
    <property type="protein sequence ID" value="GGU48632.1"/>
    <property type="molecule type" value="Genomic_DNA"/>
</dbReference>
<evidence type="ECO:0000259" key="3">
    <source>
        <dbReference type="Pfam" id="PF00561"/>
    </source>
</evidence>
<keyword evidence="1 4" id="KW-0378">Hydrolase</keyword>
<dbReference type="PRINTS" id="PR00111">
    <property type="entry name" value="ABHYDROLASE"/>
</dbReference>
<dbReference type="InterPro" id="IPR050266">
    <property type="entry name" value="AB_hydrolase_sf"/>
</dbReference>
<reference evidence="5" key="1">
    <citation type="journal article" date="2019" name="Int. J. Syst. Evol. Microbiol.">
        <title>The Global Catalogue of Microorganisms (GCM) 10K type strain sequencing project: providing services to taxonomists for standard genome sequencing and annotation.</title>
        <authorList>
            <consortium name="The Broad Institute Genomics Platform"/>
            <consortium name="The Broad Institute Genome Sequencing Center for Infectious Disease"/>
            <person name="Wu L."/>
            <person name="Ma J."/>
        </authorList>
    </citation>
    <scope>NUCLEOTIDE SEQUENCE [LARGE SCALE GENOMIC DNA]</scope>
    <source>
        <strain evidence="5">JCM 3399</strain>
    </source>
</reference>
<dbReference type="SUPFAM" id="SSF53474">
    <property type="entry name" value="alpha/beta-Hydrolases"/>
    <property type="match status" value="1"/>
</dbReference>
<name>A0ABQ2UQG4_9ACTN</name>
<dbReference type="Gene3D" id="3.40.50.1820">
    <property type="entry name" value="alpha/beta hydrolase"/>
    <property type="match status" value="1"/>
</dbReference>
<evidence type="ECO:0000313" key="4">
    <source>
        <dbReference type="EMBL" id="GGU48632.1"/>
    </source>
</evidence>
<evidence type="ECO:0000256" key="2">
    <source>
        <dbReference type="SAM" id="MobiDB-lite"/>
    </source>
</evidence>
<dbReference type="GO" id="GO:0016787">
    <property type="term" value="F:hydrolase activity"/>
    <property type="evidence" value="ECO:0007669"/>
    <property type="project" value="UniProtKB-KW"/>
</dbReference>
<dbReference type="Proteomes" id="UP000654471">
    <property type="component" value="Unassembled WGS sequence"/>
</dbReference>
<evidence type="ECO:0000313" key="5">
    <source>
        <dbReference type="Proteomes" id="UP000654471"/>
    </source>
</evidence>
<keyword evidence="5" id="KW-1185">Reference proteome</keyword>